<comment type="caution">
    <text evidence="1">The sequence shown here is derived from an EMBL/GenBank/DDBJ whole genome shotgun (WGS) entry which is preliminary data.</text>
</comment>
<evidence type="ECO:0000313" key="2">
    <source>
        <dbReference type="Proteomes" id="UP000293863"/>
    </source>
</evidence>
<dbReference type="EMBL" id="SGSQ01000033">
    <property type="protein sequence ID" value="RZG43467.1"/>
    <property type="molecule type" value="Genomic_DNA"/>
</dbReference>
<protein>
    <submittedName>
        <fullName evidence="1">Uncharacterized protein</fullName>
    </submittedName>
</protein>
<evidence type="ECO:0000313" key="1">
    <source>
        <dbReference type="EMBL" id="RZG43467.1"/>
    </source>
</evidence>
<organism evidence="1 2">
    <name type="scientific">Acinetobacter wuhouensis</name>
    <dbReference type="NCBI Taxonomy" id="1879050"/>
    <lineage>
        <taxon>Bacteria</taxon>
        <taxon>Pseudomonadati</taxon>
        <taxon>Pseudomonadota</taxon>
        <taxon>Gammaproteobacteria</taxon>
        <taxon>Moraxellales</taxon>
        <taxon>Moraxellaceae</taxon>
        <taxon>Acinetobacter</taxon>
    </lineage>
</organism>
<accession>A0A385C6V2</accession>
<gene>
    <name evidence="1" type="ORF">EXU28_17185</name>
</gene>
<name>A0A385C6V2_9GAMM</name>
<keyword evidence="2" id="KW-1185">Reference proteome</keyword>
<reference evidence="1 2" key="1">
    <citation type="submission" date="2019-02" db="EMBL/GenBank/DDBJ databases">
        <title>The Batch Genome Submission of Acinetobacter spp. strains.</title>
        <authorList>
            <person name="Qin J."/>
            <person name="Hu Y."/>
            <person name="Ye H."/>
            <person name="Wei L."/>
            <person name="Feng Y."/>
            <person name="Zong Z."/>
        </authorList>
    </citation>
    <scope>NUCLEOTIDE SEQUENCE [LARGE SCALE GENOMIC DNA]</scope>
    <source>
        <strain evidence="1 2">WCHAW060049</strain>
    </source>
</reference>
<dbReference type="KEGG" id="awu:BEN71_15805"/>
<sequence length="149" mass="17554">MNFYYSHNDGLTIFNSIRDRKDVRKAVGINYRVLPKTEYNQNSVDSFGKLSIKCWYDKKNRLTEVELHDLDAMFYLFNKQVLGISYKELTAILNENNICVVKDEEGLGVNILKDTIRFYIPEIEEERDFAKVESIWLKIPKLLDCENNC</sequence>
<proteinExistence type="predicted"/>
<dbReference type="Proteomes" id="UP000293863">
    <property type="component" value="Unassembled WGS sequence"/>
</dbReference>
<dbReference type="OrthoDB" id="6875808at2"/>
<dbReference type="AlphaFoldDB" id="A0A385C6V2"/>
<dbReference type="RefSeq" id="WP_068973321.1">
    <property type="nucleotide sequence ID" value="NZ_CP031716.1"/>
</dbReference>